<dbReference type="Proteomes" id="UP000182510">
    <property type="component" value="Chromosome"/>
</dbReference>
<evidence type="ECO:0000313" key="2">
    <source>
        <dbReference type="Proteomes" id="UP000182510"/>
    </source>
</evidence>
<reference evidence="1 2" key="1">
    <citation type="submission" date="2016-11" db="EMBL/GenBank/DDBJ databases">
        <title>Gramella sp. LPB0144 isolated from marine environment.</title>
        <authorList>
            <person name="Kim E."/>
            <person name="Yi H."/>
        </authorList>
    </citation>
    <scope>NUCLEOTIDE SEQUENCE [LARGE SCALE GENOMIC DNA]</scope>
    <source>
        <strain evidence="1 2">LPB0144</strain>
    </source>
</reference>
<name>A0A1L3J7F9_9FLAO</name>
<accession>A0A1L3J7F9</accession>
<dbReference type="SUPFAM" id="SSF52402">
    <property type="entry name" value="Adenine nucleotide alpha hydrolases-like"/>
    <property type="match status" value="1"/>
</dbReference>
<dbReference type="EMBL" id="CP018153">
    <property type="protein sequence ID" value="APG61033.1"/>
    <property type="molecule type" value="Genomic_DNA"/>
</dbReference>
<dbReference type="RefSeq" id="WP_072553723.1">
    <property type="nucleotide sequence ID" value="NZ_CP018153.1"/>
</dbReference>
<evidence type="ECO:0008006" key="3">
    <source>
        <dbReference type="Google" id="ProtNLM"/>
    </source>
</evidence>
<evidence type="ECO:0000313" key="1">
    <source>
        <dbReference type="EMBL" id="APG61033.1"/>
    </source>
</evidence>
<dbReference type="Gene3D" id="3.40.50.12370">
    <property type="match status" value="1"/>
</dbReference>
<organism evidence="1 2">
    <name type="scientific">Christiangramia salexigens</name>
    <dbReference type="NCBI Taxonomy" id="1913577"/>
    <lineage>
        <taxon>Bacteria</taxon>
        <taxon>Pseudomonadati</taxon>
        <taxon>Bacteroidota</taxon>
        <taxon>Flavobacteriia</taxon>
        <taxon>Flavobacteriales</taxon>
        <taxon>Flavobacteriaceae</taxon>
        <taxon>Christiangramia</taxon>
    </lineage>
</organism>
<dbReference type="KEGG" id="grl:LPB144_11725"/>
<sequence>MNALILSDFSKVSCNAGRYAVDYFGEEPSNFYILNIDEFNFGSGVKRDNEIDSNRNKLTAYCRELEVYSDNLSHTFYPLLSIDNLINTLRKELTLKKIDLIVIGKASHITFNENEVPADHLYEVIRKIKTNILVVPDSTHFKRPEMLLLPVDFSVVSRSRVFRQIDHAGYVNSKKLMMISVDENMQSSQNLNSKKTEVIGFTKLFEEIHSKCDLILVIAKNLKICDYFFPSGTSGVSVPDNDLPILVLHE</sequence>
<gene>
    <name evidence="1" type="ORF">LPB144_11725</name>
</gene>
<proteinExistence type="predicted"/>
<dbReference type="AlphaFoldDB" id="A0A1L3J7F9"/>
<dbReference type="STRING" id="1913577.LPB144_11725"/>
<protein>
    <recommendedName>
        <fullName evidence="3">UspA domain-containing protein</fullName>
    </recommendedName>
</protein>
<keyword evidence="2" id="KW-1185">Reference proteome</keyword>
<dbReference type="OrthoDB" id="1413338at2"/>